<comment type="subcellular location">
    <subcellularLocation>
        <location evidence="1">Membrane</location>
        <topology evidence="1">Single-pass membrane protein</topology>
    </subcellularLocation>
</comment>
<proteinExistence type="predicted"/>
<evidence type="ECO:0008006" key="12">
    <source>
        <dbReference type="Google" id="ProtNLM"/>
    </source>
</evidence>
<dbReference type="Proteomes" id="UP001501444">
    <property type="component" value="Unassembled WGS sequence"/>
</dbReference>
<evidence type="ECO:0000313" key="11">
    <source>
        <dbReference type="Proteomes" id="UP001501444"/>
    </source>
</evidence>
<name>A0ABN3GT66_9ACTN</name>
<dbReference type="Gene3D" id="1.20.5.3310">
    <property type="match status" value="1"/>
</dbReference>
<evidence type="ECO:0000256" key="6">
    <source>
        <dbReference type="ARBA" id="ARBA00023010"/>
    </source>
</evidence>
<evidence type="ECO:0000256" key="4">
    <source>
        <dbReference type="ARBA" id="ARBA00022927"/>
    </source>
</evidence>
<evidence type="ECO:0000256" key="8">
    <source>
        <dbReference type="SAM" id="MobiDB-lite"/>
    </source>
</evidence>
<keyword evidence="11" id="KW-1185">Reference proteome</keyword>
<organism evidence="10 11">
    <name type="scientific">Dactylosporangium salmoneum</name>
    <dbReference type="NCBI Taxonomy" id="53361"/>
    <lineage>
        <taxon>Bacteria</taxon>
        <taxon>Bacillati</taxon>
        <taxon>Actinomycetota</taxon>
        <taxon>Actinomycetes</taxon>
        <taxon>Micromonosporales</taxon>
        <taxon>Micromonosporaceae</taxon>
        <taxon>Dactylosporangium</taxon>
    </lineage>
</organism>
<evidence type="ECO:0000313" key="10">
    <source>
        <dbReference type="EMBL" id="GAA2359673.1"/>
    </source>
</evidence>
<accession>A0ABN3GT66</accession>
<dbReference type="Pfam" id="PF02416">
    <property type="entry name" value="TatA_B_E"/>
    <property type="match status" value="1"/>
</dbReference>
<evidence type="ECO:0000256" key="3">
    <source>
        <dbReference type="ARBA" id="ARBA00022692"/>
    </source>
</evidence>
<keyword evidence="7 9" id="KW-0472">Membrane</keyword>
<evidence type="ECO:0000256" key="9">
    <source>
        <dbReference type="SAM" id="Phobius"/>
    </source>
</evidence>
<keyword evidence="3 9" id="KW-0812">Transmembrane</keyword>
<sequence>MAVGLENLSSWHVLVLVLVGIFVLGPDRLPRAISDGLRLLRQVRRMAQDATGELSRDLGTDIALEDLHPKALLRKHLLSEDDEAALRAPIDGLLNDLRETAGALDHGTSAARPSSANSAHGERAPHPYSEAT</sequence>
<dbReference type="PRINTS" id="PR01506">
    <property type="entry name" value="TATBPROTEIN"/>
</dbReference>
<feature type="transmembrane region" description="Helical" evidence="9">
    <location>
        <begin position="12"/>
        <end position="29"/>
    </location>
</feature>
<keyword evidence="4" id="KW-0653">Protein transport</keyword>
<protein>
    <recommendedName>
        <fullName evidence="12">Sec-independent protein translocase protein TatB</fullName>
    </recommendedName>
</protein>
<evidence type="ECO:0000256" key="5">
    <source>
        <dbReference type="ARBA" id="ARBA00022989"/>
    </source>
</evidence>
<dbReference type="InterPro" id="IPR003369">
    <property type="entry name" value="TatA/B/E"/>
</dbReference>
<evidence type="ECO:0000256" key="1">
    <source>
        <dbReference type="ARBA" id="ARBA00004167"/>
    </source>
</evidence>
<feature type="region of interest" description="Disordered" evidence="8">
    <location>
        <begin position="104"/>
        <end position="132"/>
    </location>
</feature>
<keyword evidence="5 9" id="KW-1133">Transmembrane helix</keyword>
<dbReference type="EMBL" id="BAAARV010000046">
    <property type="protein sequence ID" value="GAA2359673.1"/>
    <property type="molecule type" value="Genomic_DNA"/>
</dbReference>
<keyword evidence="6" id="KW-0811">Translocation</keyword>
<reference evidence="10 11" key="1">
    <citation type="journal article" date="2019" name="Int. J. Syst. Evol. Microbiol.">
        <title>The Global Catalogue of Microorganisms (GCM) 10K type strain sequencing project: providing services to taxonomists for standard genome sequencing and annotation.</title>
        <authorList>
            <consortium name="The Broad Institute Genomics Platform"/>
            <consortium name="The Broad Institute Genome Sequencing Center for Infectious Disease"/>
            <person name="Wu L."/>
            <person name="Ma J."/>
        </authorList>
    </citation>
    <scope>NUCLEOTIDE SEQUENCE [LARGE SCALE GENOMIC DNA]</scope>
    <source>
        <strain evidence="10 11">JCM 3272</strain>
    </source>
</reference>
<keyword evidence="2" id="KW-0813">Transport</keyword>
<evidence type="ECO:0000256" key="7">
    <source>
        <dbReference type="ARBA" id="ARBA00023136"/>
    </source>
</evidence>
<comment type="caution">
    <text evidence="10">The sequence shown here is derived from an EMBL/GenBank/DDBJ whole genome shotgun (WGS) entry which is preliminary data.</text>
</comment>
<gene>
    <name evidence="10" type="ORF">GCM10010170_054070</name>
</gene>
<evidence type="ECO:0000256" key="2">
    <source>
        <dbReference type="ARBA" id="ARBA00022448"/>
    </source>
</evidence>